<dbReference type="InterPro" id="IPR008451">
    <property type="entry name" value="Chromadorea_ALT"/>
</dbReference>
<sequence>MGCMPSPDPAADCYGASFVPTPAIQQFRPQGCNTHADCYDMREPPQWCRLAPNQAWTKEGCHCDPKLSTCVIDRVTRTPRRGFIEYTYCYPIPFWHCP</sequence>
<dbReference type="OrthoDB" id="5779160at2759"/>
<gene>
    <name evidence="1" type="ORF">ASIM_LOCUS1855</name>
</gene>
<reference evidence="1 2" key="2">
    <citation type="submission" date="2018-11" db="EMBL/GenBank/DDBJ databases">
        <authorList>
            <consortium name="Pathogen Informatics"/>
        </authorList>
    </citation>
    <scope>NUCLEOTIDE SEQUENCE [LARGE SCALE GENOMIC DNA]</scope>
</reference>
<evidence type="ECO:0000313" key="1">
    <source>
        <dbReference type="EMBL" id="VDK19366.1"/>
    </source>
</evidence>
<proteinExistence type="predicted"/>
<reference evidence="3" key="1">
    <citation type="submission" date="2017-02" db="UniProtKB">
        <authorList>
            <consortium name="WormBaseParasite"/>
        </authorList>
    </citation>
    <scope>IDENTIFICATION</scope>
</reference>
<dbReference type="AlphaFoldDB" id="A0A0M3J372"/>
<dbReference type="Proteomes" id="UP000267096">
    <property type="component" value="Unassembled WGS sequence"/>
</dbReference>
<keyword evidence="2" id="KW-1185">Reference proteome</keyword>
<protein>
    <submittedName>
        <fullName evidence="3">SVWC domain-containing protein</fullName>
    </submittedName>
</protein>
<accession>A0A0M3J372</accession>
<dbReference type="WBParaSite" id="ASIM_0000198401-mRNA-1">
    <property type="protein sequence ID" value="ASIM_0000198401-mRNA-1"/>
    <property type="gene ID" value="ASIM_0000198401"/>
</dbReference>
<name>A0A0M3J372_ANISI</name>
<dbReference type="EMBL" id="UYRR01002209">
    <property type="protein sequence ID" value="VDK19366.1"/>
    <property type="molecule type" value="Genomic_DNA"/>
</dbReference>
<evidence type="ECO:0000313" key="2">
    <source>
        <dbReference type="Proteomes" id="UP000267096"/>
    </source>
</evidence>
<organism evidence="3">
    <name type="scientific">Anisakis simplex</name>
    <name type="common">Herring worm</name>
    <dbReference type="NCBI Taxonomy" id="6269"/>
    <lineage>
        <taxon>Eukaryota</taxon>
        <taxon>Metazoa</taxon>
        <taxon>Ecdysozoa</taxon>
        <taxon>Nematoda</taxon>
        <taxon>Chromadorea</taxon>
        <taxon>Rhabditida</taxon>
        <taxon>Spirurina</taxon>
        <taxon>Ascaridomorpha</taxon>
        <taxon>Ascaridoidea</taxon>
        <taxon>Anisakidae</taxon>
        <taxon>Anisakis</taxon>
        <taxon>Anisakis simplex complex</taxon>
    </lineage>
</organism>
<evidence type="ECO:0000313" key="3">
    <source>
        <dbReference type="WBParaSite" id="ASIM_0000198401-mRNA-1"/>
    </source>
</evidence>
<dbReference type="Pfam" id="PF05535">
    <property type="entry name" value="Chromadorea_ALT"/>
    <property type="match status" value="1"/>
</dbReference>